<comment type="similarity">
    <text evidence="2">Belongs to the chromate ion transporter (CHR) (TC 2.A.51) family.</text>
</comment>
<dbReference type="RefSeq" id="WP_101535108.1">
    <property type="nucleotide sequence ID" value="NZ_PKUQ01000042.1"/>
</dbReference>
<dbReference type="PIRSF" id="PIRSF004810">
    <property type="entry name" value="ChrA"/>
    <property type="match status" value="1"/>
</dbReference>
<keyword evidence="3" id="KW-1003">Cell membrane</keyword>
<feature type="transmembrane region" description="Helical" evidence="7">
    <location>
        <begin position="206"/>
        <end position="233"/>
    </location>
</feature>
<proteinExistence type="inferred from homology"/>
<sequence>MKNSGPSPKIMPALSKPTLQEATSVWWHIGVLSFGGPAAQIALMHRMVVDQKNWLNERQFLNALSFCMMLPGPEAMQLATYVGWRLHGVLGGLIAGLAFVIPGALVILCLAAAYALWGQAPLAASLFMGIKAAVLVIVLEALLRVAKKALDGAAHWVIAAFSFIAIFFLALPFPLIIAAAALYGVWHGRRANAAEAPHEDELDKQPIALTKTLITIATWLLIWLLPLVLVGLFAGPELFGTLGLFFSKLATVTFGGAYAVLAYMAQDAVVLHGWLSAKEMMDGLGLAETTPGPLILVTEFVGFLASARMDGGVNLWMGLVGALITLWATFAPCFLWVFAGAPYIEWISARPRLREALRAITAAVVGVILNLSVWFALHVLFEKVENQAFGWVTLQVPHWGSFNPVLFGLSLLAGYLLHVRNWSIVQCLGLTGGLGLLWGTF</sequence>
<dbReference type="Pfam" id="PF02417">
    <property type="entry name" value="Chromate_transp"/>
    <property type="match status" value="2"/>
</dbReference>
<keyword evidence="4 7" id="KW-0812">Transmembrane</keyword>
<evidence type="ECO:0000256" key="1">
    <source>
        <dbReference type="ARBA" id="ARBA00004651"/>
    </source>
</evidence>
<evidence type="ECO:0000256" key="7">
    <source>
        <dbReference type="SAM" id="Phobius"/>
    </source>
</evidence>
<keyword evidence="9" id="KW-1185">Reference proteome</keyword>
<protein>
    <submittedName>
        <fullName evidence="8">Chromate transporter</fullName>
    </submittedName>
</protein>
<evidence type="ECO:0000313" key="8">
    <source>
        <dbReference type="EMBL" id="PLW75866.1"/>
    </source>
</evidence>
<feature type="transmembrane region" description="Helical" evidence="7">
    <location>
        <begin position="123"/>
        <end position="143"/>
    </location>
</feature>
<evidence type="ECO:0000256" key="6">
    <source>
        <dbReference type="ARBA" id="ARBA00023136"/>
    </source>
</evidence>
<dbReference type="InterPro" id="IPR003370">
    <property type="entry name" value="Chromate_transpt"/>
</dbReference>
<evidence type="ECO:0000256" key="4">
    <source>
        <dbReference type="ARBA" id="ARBA00022692"/>
    </source>
</evidence>
<feature type="transmembrane region" description="Helical" evidence="7">
    <location>
        <begin position="93"/>
        <end position="117"/>
    </location>
</feature>
<reference evidence="8 9" key="1">
    <citation type="submission" date="2018-01" db="EMBL/GenBank/DDBJ databases">
        <title>The draft genome sequence of Cohaesibacter sp. H1304.</title>
        <authorList>
            <person name="Wang N.-N."/>
            <person name="Du Z.-J."/>
        </authorList>
    </citation>
    <scope>NUCLEOTIDE SEQUENCE [LARGE SCALE GENOMIC DNA]</scope>
    <source>
        <strain evidence="8 9">H1304</strain>
    </source>
</reference>
<feature type="transmembrane region" description="Helical" evidence="7">
    <location>
        <begin position="25"/>
        <end position="43"/>
    </location>
</feature>
<keyword evidence="5 7" id="KW-1133">Transmembrane helix</keyword>
<evidence type="ECO:0000256" key="2">
    <source>
        <dbReference type="ARBA" id="ARBA00005262"/>
    </source>
</evidence>
<keyword evidence="6 7" id="KW-0472">Membrane</keyword>
<dbReference type="AlphaFoldDB" id="A0A2N5XMU6"/>
<evidence type="ECO:0000313" key="9">
    <source>
        <dbReference type="Proteomes" id="UP000234881"/>
    </source>
</evidence>
<organism evidence="8 9">
    <name type="scientific">Cohaesibacter celericrescens</name>
    <dbReference type="NCBI Taxonomy" id="2067669"/>
    <lineage>
        <taxon>Bacteria</taxon>
        <taxon>Pseudomonadati</taxon>
        <taxon>Pseudomonadota</taxon>
        <taxon>Alphaproteobacteria</taxon>
        <taxon>Hyphomicrobiales</taxon>
        <taxon>Cohaesibacteraceae</taxon>
    </lineage>
</organism>
<evidence type="ECO:0000256" key="3">
    <source>
        <dbReference type="ARBA" id="ARBA00022475"/>
    </source>
</evidence>
<gene>
    <name evidence="8" type="ORF">C0081_17335</name>
</gene>
<dbReference type="GO" id="GO:0015109">
    <property type="term" value="F:chromate transmembrane transporter activity"/>
    <property type="evidence" value="ECO:0007669"/>
    <property type="project" value="InterPro"/>
</dbReference>
<dbReference type="OrthoDB" id="8969999at2"/>
<dbReference type="EMBL" id="PKUQ01000042">
    <property type="protein sequence ID" value="PLW75866.1"/>
    <property type="molecule type" value="Genomic_DNA"/>
</dbReference>
<comment type="caution">
    <text evidence="8">The sequence shown here is derived from an EMBL/GenBank/DDBJ whole genome shotgun (WGS) entry which is preliminary data.</text>
</comment>
<dbReference type="InterPro" id="IPR014047">
    <property type="entry name" value="Chr_Tranpt_l_chain"/>
</dbReference>
<dbReference type="Proteomes" id="UP000234881">
    <property type="component" value="Unassembled WGS sequence"/>
</dbReference>
<dbReference type="PANTHER" id="PTHR33567">
    <property type="entry name" value="CHROMATE ION TRANSPORTER (EUROFUNG)"/>
    <property type="match status" value="1"/>
</dbReference>
<comment type="subcellular location">
    <subcellularLocation>
        <location evidence="1">Cell membrane</location>
        <topology evidence="1">Multi-pass membrane protein</topology>
    </subcellularLocation>
</comment>
<feature type="transmembrane region" description="Helical" evidence="7">
    <location>
        <begin position="401"/>
        <end position="419"/>
    </location>
</feature>
<evidence type="ECO:0000256" key="5">
    <source>
        <dbReference type="ARBA" id="ARBA00022989"/>
    </source>
</evidence>
<feature type="transmembrane region" description="Helical" evidence="7">
    <location>
        <begin position="155"/>
        <end position="186"/>
    </location>
</feature>
<dbReference type="NCBIfam" id="TIGR00937">
    <property type="entry name" value="2A51"/>
    <property type="match status" value="1"/>
</dbReference>
<dbReference type="GO" id="GO:0005886">
    <property type="term" value="C:plasma membrane"/>
    <property type="evidence" value="ECO:0007669"/>
    <property type="project" value="UniProtKB-SubCell"/>
</dbReference>
<name>A0A2N5XMU6_9HYPH</name>
<feature type="transmembrane region" description="Helical" evidence="7">
    <location>
        <begin position="359"/>
        <end position="381"/>
    </location>
</feature>
<feature type="transmembrane region" description="Helical" evidence="7">
    <location>
        <begin position="245"/>
        <end position="265"/>
    </location>
</feature>
<dbReference type="PANTHER" id="PTHR33567:SF3">
    <property type="entry name" value="CHROMATE ION TRANSPORTER (EUROFUNG)"/>
    <property type="match status" value="1"/>
</dbReference>
<feature type="transmembrane region" description="Helical" evidence="7">
    <location>
        <begin position="315"/>
        <end position="338"/>
    </location>
</feature>
<accession>A0A2N5XMU6</accession>